<dbReference type="Gene3D" id="2.40.30.170">
    <property type="match status" value="1"/>
</dbReference>
<dbReference type="Proteomes" id="UP001210678">
    <property type="component" value="Unassembled WGS sequence"/>
</dbReference>
<dbReference type="EMBL" id="JAQLOI010000003">
    <property type="protein sequence ID" value="MDB1126306.1"/>
    <property type="molecule type" value="Genomic_DNA"/>
</dbReference>
<evidence type="ECO:0000256" key="2">
    <source>
        <dbReference type="SAM" id="Coils"/>
    </source>
</evidence>
<protein>
    <submittedName>
        <fullName evidence="5">Efflux RND transporter periplasmic adaptor subunit</fullName>
    </submittedName>
</protein>
<organism evidence="5 6">
    <name type="scientific">Vibrio algarum</name>
    <dbReference type="NCBI Taxonomy" id="3020714"/>
    <lineage>
        <taxon>Bacteria</taxon>
        <taxon>Pseudomonadati</taxon>
        <taxon>Pseudomonadota</taxon>
        <taxon>Gammaproteobacteria</taxon>
        <taxon>Vibrionales</taxon>
        <taxon>Vibrionaceae</taxon>
        <taxon>Vibrio</taxon>
    </lineage>
</organism>
<comment type="caution">
    <text evidence="5">The sequence shown here is derived from an EMBL/GenBank/DDBJ whole genome shotgun (WGS) entry which is preliminary data.</text>
</comment>
<dbReference type="Gene3D" id="2.40.420.20">
    <property type="match status" value="1"/>
</dbReference>
<evidence type="ECO:0000313" key="6">
    <source>
        <dbReference type="Proteomes" id="UP001210678"/>
    </source>
</evidence>
<dbReference type="PANTHER" id="PTHR30469">
    <property type="entry name" value="MULTIDRUG RESISTANCE PROTEIN MDTA"/>
    <property type="match status" value="1"/>
</dbReference>
<comment type="similarity">
    <text evidence="1">Belongs to the membrane fusion protein (MFP) (TC 8.A.1) family.</text>
</comment>
<dbReference type="RefSeq" id="WP_272140812.1">
    <property type="nucleotide sequence ID" value="NZ_JAQLOI010000003.1"/>
</dbReference>
<feature type="coiled-coil region" evidence="2">
    <location>
        <begin position="110"/>
        <end position="175"/>
    </location>
</feature>
<reference evidence="5 6" key="1">
    <citation type="submission" date="2023-01" db="EMBL/GenBank/DDBJ databases">
        <title>Vibrio sp. KJ40-1 sp.nov, isolated from marine algae.</title>
        <authorList>
            <person name="Butt M."/>
            <person name="Kim J.M.J."/>
            <person name="Jeon C.O.C."/>
        </authorList>
    </citation>
    <scope>NUCLEOTIDE SEQUENCE [LARGE SCALE GENOMIC DNA]</scope>
    <source>
        <strain evidence="5 6">KJ40-1</strain>
    </source>
</reference>
<dbReference type="InterPro" id="IPR006143">
    <property type="entry name" value="RND_pump_MFP"/>
</dbReference>
<name>A0ABT4YYS4_9VIBR</name>
<dbReference type="PANTHER" id="PTHR30469:SF15">
    <property type="entry name" value="HLYD FAMILY OF SECRETION PROTEINS"/>
    <property type="match status" value="1"/>
</dbReference>
<sequence length="349" mass="38382">MKHSKAVLGLALFSILGLMFLYMAGYFTEKLPEQGLKQATDFPQLETVSVSQQTIPVSYEFTGTVAAEQKAIISARLTAKVAEVLVNVGSVVKQGDVLMRLESTDLDARVQQTEQALSSSQARLNAARKEYRRIKELVTKKVLSQSQFDQAESELKTAQASFKQAQAAVVEAETTFGFSLITAPFDGLITQKNANMGDTASPGMQLLSMYNPEKLQLQVNISEAQIRDVKLGSHLVYQLPTYDIEGLGEVVEITPAADNSSRSFVVKLNMDTQSLVFPGVYAKVVVQSDEQQVLILPENTVYHVGQLDYVKVVKDGAIHNRLVQLADNYQVRKGVSSGDELVLNPLEYK</sequence>
<gene>
    <name evidence="5" type="ORF">PGX00_22600</name>
</gene>
<dbReference type="Pfam" id="PF25876">
    <property type="entry name" value="HH_MFP_RND"/>
    <property type="match status" value="1"/>
</dbReference>
<dbReference type="NCBIfam" id="TIGR01730">
    <property type="entry name" value="RND_mfp"/>
    <property type="match status" value="1"/>
</dbReference>
<keyword evidence="6" id="KW-1185">Reference proteome</keyword>
<accession>A0ABT4YYS4</accession>
<evidence type="ECO:0000256" key="1">
    <source>
        <dbReference type="ARBA" id="ARBA00009477"/>
    </source>
</evidence>
<keyword evidence="3" id="KW-0812">Transmembrane</keyword>
<dbReference type="Gene3D" id="1.10.287.470">
    <property type="entry name" value="Helix hairpin bin"/>
    <property type="match status" value="1"/>
</dbReference>
<keyword evidence="2" id="KW-0175">Coiled coil</keyword>
<feature type="transmembrane region" description="Helical" evidence="3">
    <location>
        <begin position="7"/>
        <end position="27"/>
    </location>
</feature>
<keyword evidence="3" id="KW-1133">Transmembrane helix</keyword>
<proteinExistence type="inferred from homology"/>
<feature type="domain" description="Multidrug resistance protein MdtA-like alpha-helical hairpin" evidence="4">
    <location>
        <begin position="112"/>
        <end position="174"/>
    </location>
</feature>
<evidence type="ECO:0000259" key="4">
    <source>
        <dbReference type="Pfam" id="PF25876"/>
    </source>
</evidence>
<keyword evidence="3" id="KW-0472">Membrane</keyword>
<dbReference type="Gene3D" id="2.40.50.100">
    <property type="match status" value="1"/>
</dbReference>
<dbReference type="SUPFAM" id="SSF111369">
    <property type="entry name" value="HlyD-like secretion proteins"/>
    <property type="match status" value="1"/>
</dbReference>
<dbReference type="InterPro" id="IPR058624">
    <property type="entry name" value="MdtA-like_HH"/>
</dbReference>
<evidence type="ECO:0000256" key="3">
    <source>
        <dbReference type="SAM" id="Phobius"/>
    </source>
</evidence>
<evidence type="ECO:0000313" key="5">
    <source>
        <dbReference type="EMBL" id="MDB1126306.1"/>
    </source>
</evidence>